<feature type="chain" id="PRO_5020518777" evidence="1">
    <location>
        <begin position="19"/>
        <end position="62"/>
    </location>
</feature>
<evidence type="ECO:0000313" key="3">
    <source>
        <dbReference type="Proteomes" id="UP000290288"/>
    </source>
</evidence>
<keyword evidence="1" id="KW-0732">Signal</keyword>
<dbReference type="EMBL" id="SDEE01002040">
    <property type="protein sequence ID" value="RXW11317.1"/>
    <property type="molecule type" value="Genomic_DNA"/>
</dbReference>
<proteinExistence type="predicted"/>
<feature type="signal peptide" evidence="1">
    <location>
        <begin position="1"/>
        <end position="18"/>
    </location>
</feature>
<evidence type="ECO:0000256" key="1">
    <source>
        <dbReference type="SAM" id="SignalP"/>
    </source>
</evidence>
<dbReference type="Proteomes" id="UP000290288">
    <property type="component" value="Unassembled WGS sequence"/>
</dbReference>
<comment type="caution">
    <text evidence="2">The sequence shown here is derived from an EMBL/GenBank/DDBJ whole genome shotgun (WGS) entry which is preliminary data.</text>
</comment>
<dbReference type="OrthoDB" id="10425683at2759"/>
<protein>
    <submittedName>
        <fullName evidence="2">Uncharacterized protein</fullName>
    </submittedName>
</protein>
<reference evidence="2 3" key="1">
    <citation type="submission" date="2019-01" db="EMBL/GenBank/DDBJ databases">
        <title>Draft genome sequence of Psathyrella aberdarensis IHI B618.</title>
        <authorList>
            <person name="Buettner E."/>
            <person name="Kellner H."/>
        </authorList>
    </citation>
    <scope>NUCLEOTIDE SEQUENCE [LARGE SCALE GENOMIC DNA]</scope>
    <source>
        <strain evidence="2 3">IHI B618</strain>
    </source>
</reference>
<organism evidence="2 3">
    <name type="scientific">Candolleomyces aberdarensis</name>
    <dbReference type="NCBI Taxonomy" id="2316362"/>
    <lineage>
        <taxon>Eukaryota</taxon>
        <taxon>Fungi</taxon>
        <taxon>Dikarya</taxon>
        <taxon>Basidiomycota</taxon>
        <taxon>Agaricomycotina</taxon>
        <taxon>Agaricomycetes</taxon>
        <taxon>Agaricomycetidae</taxon>
        <taxon>Agaricales</taxon>
        <taxon>Agaricineae</taxon>
        <taxon>Psathyrellaceae</taxon>
        <taxon>Candolleomyces</taxon>
    </lineage>
</organism>
<accession>A0A4Q2CX08</accession>
<gene>
    <name evidence="2" type="ORF">EST38_g14538</name>
</gene>
<evidence type="ECO:0000313" key="2">
    <source>
        <dbReference type="EMBL" id="RXW11317.1"/>
    </source>
</evidence>
<name>A0A4Q2CX08_9AGAR</name>
<dbReference type="AlphaFoldDB" id="A0A4Q2CX08"/>
<keyword evidence="3" id="KW-1185">Reference proteome</keyword>
<sequence length="62" mass="6500">MKFLSTIFLLIAPLASWALVVPNADTPSFYFVATSPANATPRTVRIAPDGLFTTLSGSGTAI</sequence>